<feature type="compositionally biased region" description="Low complexity" evidence="2">
    <location>
        <begin position="755"/>
        <end position="785"/>
    </location>
</feature>
<feature type="compositionally biased region" description="Polar residues" evidence="2">
    <location>
        <begin position="522"/>
        <end position="542"/>
    </location>
</feature>
<name>A0A4P9WB91_9FUNG</name>
<dbReference type="Pfam" id="PF00995">
    <property type="entry name" value="Sec1"/>
    <property type="match status" value="1"/>
</dbReference>
<evidence type="ECO:0000313" key="4">
    <source>
        <dbReference type="Proteomes" id="UP000269721"/>
    </source>
</evidence>
<protein>
    <submittedName>
        <fullName evidence="3">Sec1-like protein</fullName>
    </submittedName>
</protein>
<feature type="compositionally biased region" description="Acidic residues" evidence="2">
    <location>
        <begin position="895"/>
        <end position="913"/>
    </location>
</feature>
<proteinExistence type="inferred from homology"/>
<dbReference type="Gene3D" id="3.90.830.10">
    <property type="entry name" value="Syntaxin Binding Protein 1, Chain A, domain 2"/>
    <property type="match status" value="1"/>
</dbReference>
<dbReference type="InterPro" id="IPR001619">
    <property type="entry name" value="Sec1-like"/>
</dbReference>
<feature type="compositionally biased region" description="Pro residues" evidence="2">
    <location>
        <begin position="571"/>
        <end position="593"/>
    </location>
</feature>
<sequence>MVWPFDCTDSGDGLVIGDAVSGILEDEADPIYRDYRHLFISEFSAKLKEERDRITREHLGKSDETDTLKRIEELKKSLQASAEIRTFLEKSDLHIDIYKELMDAMKQRHATDIADIEQTIATGEAPGEEPIPKNFPDSVYALLEDPSIPAPDRLRAMLTFISGFPDVNAQGCAARAQLGDGAETIKGLQYLRAQLGPVTQSDRMWRYSDRGRKAERKAEQKRHKHPVDEKIAAEYTVHRYVPTLKYILEDTISGKLDHGLFPLVREPKVDVPAFGELARPDTVRGPGKVVPFKGNFKPRWATRRPQKASAGKEEEDLRGNGSRVIVFFVGGITFPEIRTAYEITKGLKREIVVGSTHLLTPSIFLEGLRELGASGRAPLTLPSATDKIARYPSTSSTRSISPPRDLPVPPTPTSPSQKRTSVVGPSPPPSNRSSLAAPSSPSSNRLSYSGPSATASNRTSVTSTSSNRLSFSGTSADRPSIGSATPQLLAVNQATPSPRGSSREAPVKDSATPPTLPPREPSLTSPPASIPVSRSASNTTVTDLDLPPPIARTASGGSAQDNSARSSTAAPVPPTRVTPEFVPPPRRGAPLPPAHIQVQYAQHLPPGRAAEYRQAQPQGSEYRQQPADYRQQQPQSADYRQQQPQPADYRQQQPQAANYRQQQPQPADYRQQQATDYRNTPLPPPAKPDYRQQAPAPYYSQQQPYYQTSTPAPQYYGASQQPPAPQYPAQQPYTQYSQRSPPTSSIPYPAAINTQPAASYPAQPAYPAPQSYAAPQSSYPAPQSYGDTPSPSLNAPAGPTTSVKKPSPYAYYVQKEQKEKESKGSMGKMELVVVEFWWRGDCGDERKSIASSHNDEHEDIVGDHENEGDEDDDDEDEHNKDGEDDKDEQNRYDEDERDKEDEDERDKEDEDEVIPNPDNPNDEDW</sequence>
<evidence type="ECO:0000256" key="1">
    <source>
        <dbReference type="ARBA" id="ARBA00009884"/>
    </source>
</evidence>
<dbReference type="InterPro" id="IPR043127">
    <property type="entry name" value="Sec-1-like_dom3a"/>
</dbReference>
<dbReference type="SUPFAM" id="SSF56815">
    <property type="entry name" value="Sec1/munc18-like (SM) proteins"/>
    <property type="match status" value="1"/>
</dbReference>
<dbReference type="Gene3D" id="1.25.40.60">
    <property type="match status" value="1"/>
</dbReference>
<reference evidence="4" key="1">
    <citation type="journal article" date="2018" name="Nat. Microbiol.">
        <title>Leveraging single-cell genomics to expand the fungal tree of life.</title>
        <authorList>
            <person name="Ahrendt S.R."/>
            <person name="Quandt C.A."/>
            <person name="Ciobanu D."/>
            <person name="Clum A."/>
            <person name="Salamov A."/>
            <person name="Andreopoulos B."/>
            <person name="Cheng J.F."/>
            <person name="Woyke T."/>
            <person name="Pelin A."/>
            <person name="Henrissat B."/>
            <person name="Reynolds N.K."/>
            <person name="Benny G.L."/>
            <person name="Smith M.E."/>
            <person name="James T.Y."/>
            <person name="Grigoriev I.V."/>
        </authorList>
    </citation>
    <scope>NUCLEOTIDE SEQUENCE [LARGE SCALE GENOMIC DNA]</scope>
</reference>
<feature type="compositionally biased region" description="Low complexity" evidence="2">
    <location>
        <begin position="392"/>
        <end position="403"/>
    </location>
</feature>
<feature type="compositionally biased region" description="Acidic residues" evidence="2">
    <location>
        <begin position="866"/>
        <end position="876"/>
    </location>
</feature>
<dbReference type="OrthoDB" id="2228at2759"/>
<feature type="compositionally biased region" description="Low complexity" evidence="2">
    <location>
        <begin position="622"/>
        <end position="674"/>
    </location>
</feature>
<dbReference type="Proteomes" id="UP000269721">
    <property type="component" value="Unassembled WGS sequence"/>
</dbReference>
<evidence type="ECO:0000313" key="3">
    <source>
        <dbReference type="EMBL" id="RKO88418.1"/>
    </source>
</evidence>
<dbReference type="AlphaFoldDB" id="A0A4P9WB91"/>
<feature type="compositionally biased region" description="Polar residues" evidence="2">
    <location>
        <begin position="555"/>
        <end position="567"/>
    </location>
</feature>
<feature type="compositionally biased region" description="Pro residues" evidence="2">
    <location>
        <begin position="404"/>
        <end position="413"/>
    </location>
</feature>
<feature type="region of interest" description="Disordered" evidence="2">
    <location>
        <begin position="376"/>
        <end position="808"/>
    </location>
</feature>
<dbReference type="Gene3D" id="3.40.50.1910">
    <property type="match status" value="1"/>
</dbReference>
<feature type="compositionally biased region" description="Low complexity" evidence="2">
    <location>
        <begin position="431"/>
        <end position="475"/>
    </location>
</feature>
<feature type="compositionally biased region" description="Polar residues" evidence="2">
    <location>
        <begin position="786"/>
        <end position="804"/>
    </location>
</feature>
<dbReference type="InterPro" id="IPR027482">
    <property type="entry name" value="Sec1-like_dom2"/>
</dbReference>
<feature type="compositionally biased region" description="Low complexity" evidence="2">
    <location>
        <begin position="692"/>
        <end position="738"/>
    </location>
</feature>
<dbReference type="EMBL" id="KZ996729">
    <property type="protein sequence ID" value="RKO88418.1"/>
    <property type="molecule type" value="Genomic_DNA"/>
</dbReference>
<feature type="compositionally biased region" description="Basic and acidic residues" evidence="2">
    <location>
        <begin position="877"/>
        <end position="894"/>
    </location>
</feature>
<keyword evidence="4" id="KW-1185">Reference proteome</keyword>
<gene>
    <name evidence="3" type="ORF">BDK51DRAFT_45650</name>
</gene>
<feature type="compositionally biased region" description="Basic and acidic residues" evidence="2">
    <location>
        <begin position="844"/>
        <end position="865"/>
    </location>
</feature>
<comment type="similarity">
    <text evidence="1">Belongs to the STXBP/unc-18/SEC1 family.</text>
</comment>
<dbReference type="GO" id="GO:0016192">
    <property type="term" value="P:vesicle-mediated transport"/>
    <property type="evidence" value="ECO:0007669"/>
    <property type="project" value="InterPro"/>
</dbReference>
<dbReference type="InterPro" id="IPR036045">
    <property type="entry name" value="Sec1-like_sf"/>
</dbReference>
<feature type="region of interest" description="Disordered" evidence="2">
    <location>
        <begin position="844"/>
        <end position="925"/>
    </location>
</feature>
<accession>A0A4P9WB91</accession>
<dbReference type="PANTHER" id="PTHR11679">
    <property type="entry name" value="VESICLE PROTEIN SORTING-ASSOCIATED"/>
    <property type="match status" value="1"/>
</dbReference>
<organism evidence="3 4">
    <name type="scientific">Blyttiomyces helicus</name>
    <dbReference type="NCBI Taxonomy" id="388810"/>
    <lineage>
        <taxon>Eukaryota</taxon>
        <taxon>Fungi</taxon>
        <taxon>Fungi incertae sedis</taxon>
        <taxon>Chytridiomycota</taxon>
        <taxon>Chytridiomycota incertae sedis</taxon>
        <taxon>Chytridiomycetes</taxon>
        <taxon>Chytridiomycetes incertae sedis</taxon>
        <taxon>Blyttiomyces</taxon>
    </lineage>
</organism>
<feature type="compositionally biased region" description="Polar residues" evidence="2">
    <location>
        <begin position="482"/>
        <end position="500"/>
    </location>
</feature>
<evidence type="ECO:0000256" key="2">
    <source>
        <dbReference type="SAM" id="MobiDB-lite"/>
    </source>
</evidence>